<accession>A0A4Q0XSI6</accession>
<dbReference type="PANTHER" id="PTHR45228:SF9">
    <property type="entry name" value="3'3'-CGAMP-SPECIFIC PHOSPHODIESTERASE 2"/>
    <property type="match status" value="1"/>
</dbReference>
<dbReference type="PROSITE" id="PS51832">
    <property type="entry name" value="HD_GYP"/>
    <property type="match status" value="1"/>
</dbReference>
<name>A0A4Q0XSI6_9BACT</name>
<dbReference type="PROSITE" id="PS50112">
    <property type="entry name" value="PAS"/>
    <property type="match status" value="2"/>
</dbReference>
<keyword evidence="1" id="KW-0378">Hydrolase</keyword>
<evidence type="ECO:0000256" key="2">
    <source>
        <dbReference type="PROSITE-ProRule" id="PRU00169"/>
    </source>
</evidence>
<keyword evidence="8" id="KW-1185">Reference proteome</keyword>
<dbReference type="Gene3D" id="3.40.50.2300">
    <property type="match status" value="1"/>
</dbReference>
<dbReference type="GO" id="GO:0004112">
    <property type="term" value="F:cyclic-nucleotide phosphodiesterase activity"/>
    <property type="evidence" value="ECO:0007669"/>
    <property type="project" value="UniProtKB-ARBA"/>
</dbReference>
<dbReference type="Proteomes" id="UP000290657">
    <property type="component" value="Unassembled WGS sequence"/>
</dbReference>
<dbReference type="PROSITE" id="PS50110">
    <property type="entry name" value="RESPONSE_REGULATORY"/>
    <property type="match status" value="1"/>
</dbReference>
<feature type="domain" description="PAS" evidence="4">
    <location>
        <begin position="345"/>
        <end position="389"/>
    </location>
</feature>
<dbReference type="InterPro" id="IPR013655">
    <property type="entry name" value="PAS_fold_3"/>
</dbReference>
<dbReference type="PANTHER" id="PTHR45228">
    <property type="entry name" value="CYCLIC DI-GMP PHOSPHODIESTERASE TM_0186-RELATED"/>
    <property type="match status" value="1"/>
</dbReference>
<evidence type="ECO:0000256" key="1">
    <source>
        <dbReference type="ARBA" id="ARBA00022801"/>
    </source>
</evidence>
<dbReference type="OrthoDB" id="9781223at2"/>
<dbReference type="EMBL" id="PDKN01000002">
    <property type="protein sequence ID" value="RXJ60336.1"/>
    <property type="molecule type" value="Genomic_DNA"/>
</dbReference>
<keyword evidence="2" id="KW-0597">Phosphoprotein</keyword>
<dbReference type="InterPro" id="IPR000700">
    <property type="entry name" value="PAS-assoc_C"/>
</dbReference>
<dbReference type="InterPro" id="IPR037522">
    <property type="entry name" value="HD_GYP_dom"/>
</dbReference>
<proteinExistence type="predicted"/>
<protein>
    <submittedName>
        <fullName evidence="7">Response regulator receiver protein</fullName>
    </submittedName>
</protein>
<dbReference type="InterPro" id="IPR000014">
    <property type="entry name" value="PAS"/>
</dbReference>
<sequence length="668" mass="77373">MGSKSNEFTSLIEQKNYKHVKKIIFDDSLELIDEALLLSNRIIEVIGTQYDIESKIKNLPNLLERFEKNSYKTVLVTSEDEQTLKKIELALINRNFEVLTSQSNNEVLELVQKHTIDMVLLDLELNEKTYEFFIQNRNHLIEELGVSLIVSTASHISAQFIKNTLRSGVVDILRKPLLLDELVVKIELSIENSEQAWELKCSTQLLEQYKSTVDRSSIVSKTDPKGMITYVNEAFCKISGYTQKELLGKAHNLVRHPDMDPLIFKDMWYTIKELKQPWKGKVKNRKKDGSDYWVQTIINPIINANGEIIEYIGIRTDITDVERTKEYFQKQYNITRGNFNEVMNLSKLYEDAIEQSNIILRIDTQRKITYANEMFYEISGYRKEELIGQPYNIIKRPDDVKKSFIDAMWKTIEAGKIWKGQLKNINKKGKVYHSIATVVPIKNAKGEILEYMSIRKDITPVVELHEELEATQREIVYKMGEIGETRSKETGNHVKRVAEYSQLLGKLSGLSEKECEILFTASPMHDIGKVGIPDAILHKPGKLDEKEWKIMKSHSTIGYNILKNSKREVLKAAAIVAREHHEKWNGTGYPRKLKGEDIHIFGRITALADVFDALGSDRCYKKAWKDEDIFKLIKEERAEHFDPNLVDLFFDHVDSFKAIRDKYQDKIE</sequence>
<evidence type="ECO:0000259" key="3">
    <source>
        <dbReference type="PROSITE" id="PS50110"/>
    </source>
</evidence>
<evidence type="ECO:0000259" key="4">
    <source>
        <dbReference type="PROSITE" id="PS50112"/>
    </source>
</evidence>
<evidence type="ECO:0000259" key="6">
    <source>
        <dbReference type="PROSITE" id="PS51832"/>
    </source>
</evidence>
<dbReference type="Gene3D" id="1.10.3210.10">
    <property type="entry name" value="Hypothetical protein af1432"/>
    <property type="match status" value="1"/>
</dbReference>
<dbReference type="InterPro" id="IPR001789">
    <property type="entry name" value="Sig_transdc_resp-reg_receiver"/>
</dbReference>
<dbReference type="NCBIfam" id="TIGR00229">
    <property type="entry name" value="sensory_box"/>
    <property type="match status" value="2"/>
</dbReference>
<dbReference type="CDD" id="cd00077">
    <property type="entry name" value="HDc"/>
    <property type="match status" value="1"/>
</dbReference>
<dbReference type="CDD" id="cd00130">
    <property type="entry name" value="PAS"/>
    <property type="match status" value="2"/>
</dbReference>
<feature type="domain" description="HD-GYP" evidence="6">
    <location>
        <begin position="468"/>
        <end position="665"/>
    </location>
</feature>
<feature type="domain" description="PAC" evidence="5">
    <location>
        <begin position="418"/>
        <end position="470"/>
    </location>
</feature>
<dbReference type="SMART" id="SM00086">
    <property type="entry name" value="PAC"/>
    <property type="match status" value="2"/>
</dbReference>
<feature type="modified residue" description="4-aspartylphosphate" evidence="2">
    <location>
        <position position="122"/>
    </location>
</feature>
<dbReference type="AlphaFoldDB" id="A0A4Q0XSI6"/>
<dbReference type="InterPro" id="IPR052020">
    <property type="entry name" value="Cyclic_di-GMP/3'3'-cGAMP_PDE"/>
</dbReference>
<gene>
    <name evidence="7" type="ORF">CRV04_03050</name>
</gene>
<dbReference type="GO" id="GO:0009214">
    <property type="term" value="P:cyclic nucleotide catabolic process"/>
    <property type="evidence" value="ECO:0007669"/>
    <property type="project" value="UniProtKB-ARBA"/>
</dbReference>
<dbReference type="Pfam" id="PF00072">
    <property type="entry name" value="Response_reg"/>
    <property type="match status" value="1"/>
</dbReference>
<dbReference type="SUPFAM" id="SSF109604">
    <property type="entry name" value="HD-domain/PDEase-like"/>
    <property type="match status" value="1"/>
</dbReference>
<dbReference type="SMART" id="SM00091">
    <property type="entry name" value="PAS"/>
    <property type="match status" value="2"/>
</dbReference>
<dbReference type="InterPro" id="IPR003607">
    <property type="entry name" value="HD/PDEase_dom"/>
</dbReference>
<dbReference type="PROSITE" id="PS50113">
    <property type="entry name" value="PAC"/>
    <property type="match status" value="2"/>
</dbReference>
<dbReference type="SUPFAM" id="SSF55785">
    <property type="entry name" value="PYP-like sensor domain (PAS domain)"/>
    <property type="match status" value="2"/>
</dbReference>
<dbReference type="SMART" id="SM00448">
    <property type="entry name" value="REC"/>
    <property type="match status" value="1"/>
</dbReference>
<evidence type="ECO:0000259" key="5">
    <source>
        <dbReference type="PROSITE" id="PS50113"/>
    </source>
</evidence>
<dbReference type="GO" id="GO:0000160">
    <property type="term" value="P:phosphorelay signal transduction system"/>
    <property type="evidence" value="ECO:0007669"/>
    <property type="project" value="InterPro"/>
</dbReference>
<feature type="domain" description="PAC" evidence="5">
    <location>
        <begin position="276"/>
        <end position="330"/>
    </location>
</feature>
<dbReference type="InterPro" id="IPR001610">
    <property type="entry name" value="PAC"/>
</dbReference>
<reference evidence="7 8" key="1">
    <citation type="submission" date="2017-10" db="EMBL/GenBank/DDBJ databases">
        <title>Genomics of the genus Arcobacter.</title>
        <authorList>
            <person name="Perez-Cataluna A."/>
            <person name="Figueras M.J."/>
        </authorList>
    </citation>
    <scope>NUCLEOTIDE SEQUENCE [LARGE SCALE GENOMIC DNA]</scope>
    <source>
        <strain evidence="7 8">CECT 8987</strain>
    </source>
</reference>
<dbReference type="FunFam" id="1.10.3210.10:FF:000018">
    <property type="entry name" value="Two-component system response regulator"/>
    <property type="match status" value="1"/>
</dbReference>
<dbReference type="Gene3D" id="3.30.450.20">
    <property type="entry name" value="PAS domain"/>
    <property type="match status" value="2"/>
</dbReference>
<evidence type="ECO:0000313" key="8">
    <source>
        <dbReference type="Proteomes" id="UP000290657"/>
    </source>
</evidence>
<dbReference type="CDD" id="cd00156">
    <property type="entry name" value="REC"/>
    <property type="match status" value="1"/>
</dbReference>
<dbReference type="Pfam" id="PF08447">
    <property type="entry name" value="PAS_3"/>
    <property type="match status" value="1"/>
</dbReference>
<dbReference type="Pfam" id="PF13426">
    <property type="entry name" value="PAS_9"/>
    <property type="match status" value="1"/>
</dbReference>
<feature type="domain" description="PAS" evidence="4">
    <location>
        <begin position="223"/>
        <end position="258"/>
    </location>
</feature>
<comment type="caution">
    <text evidence="7">The sequence shown here is derived from an EMBL/GenBank/DDBJ whole genome shotgun (WGS) entry which is preliminary data.</text>
</comment>
<organism evidence="7 8">
    <name type="scientific">Candidatus Marinarcus aquaticus</name>
    <dbReference type="NCBI Taxonomy" id="2044504"/>
    <lineage>
        <taxon>Bacteria</taxon>
        <taxon>Pseudomonadati</taxon>
        <taxon>Campylobacterota</taxon>
        <taxon>Epsilonproteobacteria</taxon>
        <taxon>Campylobacterales</taxon>
        <taxon>Arcobacteraceae</taxon>
        <taxon>Candidatus Marinarcus</taxon>
    </lineage>
</organism>
<dbReference type="SUPFAM" id="SSF52172">
    <property type="entry name" value="CheY-like"/>
    <property type="match status" value="1"/>
</dbReference>
<feature type="domain" description="Response regulatory" evidence="3">
    <location>
        <begin position="73"/>
        <end position="190"/>
    </location>
</feature>
<dbReference type="SMART" id="SM00471">
    <property type="entry name" value="HDc"/>
    <property type="match status" value="1"/>
</dbReference>
<dbReference type="InterPro" id="IPR011006">
    <property type="entry name" value="CheY-like_superfamily"/>
</dbReference>
<dbReference type="Pfam" id="PF13487">
    <property type="entry name" value="HD_5"/>
    <property type="match status" value="1"/>
</dbReference>
<evidence type="ECO:0000313" key="7">
    <source>
        <dbReference type="EMBL" id="RXJ60336.1"/>
    </source>
</evidence>
<dbReference type="InterPro" id="IPR035965">
    <property type="entry name" value="PAS-like_dom_sf"/>
</dbReference>